<keyword evidence="6 7" id="KW-0012">Acyltransferase</keyword>
<evidence type="ECO:0000256" key="6">
    <source>
        <dbReference type="ARBA" id="ARBA00023315"/>
    </source>
</evidence>
<dbReference type="InterPro" id="IPR001594">
    <property type="entry name" value="Palmitoyltrfase_DHHC"/>
</dbReference>
<organism evidence="9 10">
    <name type="scientific">Sinocyclocheilus anshuiensis</name>
    <dbReference type="NCBI Taxonomy" id="1608454"/>
    <lineage>
        <taxon>Eukaryota</taxon>
        <taxon>Metazoa</taxon>
        <taxon>Chordata</taxon>
        <taxon>Craniata</taxon>
        <taxon>Vertebrata</taxon>
        <taxon>Euteleostomi</taxon>
        <taxon>Actinopterygii</taxon>
        <taxon>Neopterygii</taxon>
        <taxon>Teleostei</taxon>
        <taxon>Ostariophysi</taxon>
        <taxon>Cypriniformes</taxon>
        <taxon>Cyprinidae</taxon>
        <taxon>Cyprininae</taxon>
        <taxon>Sinocyclocheilus</taxon>
    </lineage>
</organism>
<dbReference type="InterPro" id="IPR039859">
    <property type="entry name" value="PFA4/ZDH16/20/ERF2-like"/>
</dbReference>
<dbReference type="GO" id="GO:0016020">
    <property type="term" value="C:membrane"/>
    <property type="evidence" value="ECO:0007669"/>
    <property type="project" value="UniProtKB-SubCell"/>
</dbReference>
<keyword evidence="4 7" id="KW-1133">Transmembrane helix</keyword>
<feature type="domain" description="Palmitoyltransferase DHHC" evidence="8">
    <location>
        <begin position="123"/>
        <end position="160"/>
    </location>
</feature>
<keyword evidence="2 7" id="KW-0808">Transferase</keyword>
<evidence type="ECO:0000313" key="9">
    <source>
        <dbReference type="Ensembl" id="ENSSANP00000035254.1"/>
    </source>
</evidence>
<comment type="catalytic activity">
    <reaction evidence="7">
        <text>L-cysteinyl-[protein] + hexadecanoyl-CoA = S-hexadecanoyl-L-cysteinyl-[protein] + CoA</text>
        <dbReference type="Rhea" id="RHEA:36683"/>
        <dbReference type="Rhea" id="RHEA-COMP:10131"/>
        <dbReference type="Rhea" id="RHEA-COMP:11032"/>
        <dbReference type="ChEBI" id="CHEBI:29950"/>
        <dbReference type="ChEBI" id="CHEBI:57287"/>
        <dbReference type="ChEBI" id="CHEBI:57379"/>
        <dbReference type="ChEBI" id="CHEBI:74151"/>
        <dbReference type="EC" id="2.3.1.225"/>
    </reaction>
</comment>
<dbReference type="PROSITE" id="PS50216">
    <property type="entry name" value="DHHC"/>
    <property type="match status" value="1"/>
</dbReference>
<dbReference type="PANTHER" id="PTHR12246">
    <property type="entry name" value="PALMITOYLTRANSFERASE ZDHHC16"/>
    <property type="match status" value="1"/>
</dbReference>
<dbReference type="EC" id="2.3.1.225" evidence="7"/>
<feature type="transmembrane region" description="Helical" evidence="7">
    <location>
        <begin position="49"/>
        <end position="67"/>
    </location>
</feature>
<comment type="subcellular location">
    <subcellularLocation>
        <location evidence="1">Membrane</location>
        <topology evidence="1">Multi-pass membrane protein</topology>
    </subcellularLocation>
</comment>
<evidence type="ECO:0000256" key="1">
    <source>
        <dbReference type="ARBA" id="ARBA00004141"/>
    </source>
</evidence>
<dbReference type="Ensembl" id="ENSSANT00000037552.1">
    <property type="protein sequence ID" value="ENSSANP00000035254.1"/>
    <property type="gene ID" value="ENSSANG00000018069.1"/>
</dbReference>
<keyword evidence="10" id="KW-1185">Reference proteome</keyword>
<keyword evidence="5 7" id="KW-0472">Membrane</keyword>
<accession>A0A671MTJ1</accession>
<sequence>MLLTACLRRCARLLYWIPVTIVIMVVMWSYYAYVVHFCWILLSCSTQRVVFLCLFHVCFGMFSWSFWKTLSTPPSSPSVEFQLSSSDSLLYEQERGGMEKSQILLEISQKLSVHTRTAAGAIRFCHHCQLIKPDRCHHCSVCQMCVLKMDHHCPWFVNWLLKNYLTAIFLNYTSLSLSRSLSQGKLFDSCVKLHVLFLTLVSAMFAVTLCFLLFLHIWLLASNKTTLEWLSVPFFVDGPASEAFDVGVRANFLRVFGKSKSLWPFPVFSSQGDGQSFPLRWQMSSHSPSVMNGNGHCAMEGSVVSPEGVSVTIAVDD</sequence>
<evidence type="ECO:0000256" key="7">
    <source>
        <dbReference type="RuleBase" id="RU079119"/>
    </source>
</evidence>
<protein>
    <recommendedName>
        <fullName evidence="7">Palmitoyltransferase</fullName>
        <ecNumber evidence="7">2.3.1.225</ecNumber>
    </recommendedName>
</protein>
<reference evidence="9" key="2">
    <citation type="submission" date="2025-09" db="UniProtKB">
        <authorList>
            <consortium name="Ensembl"/>
        </authorList>
    </citation>
    <scope>IDENTIFICATION</scope>
</reference>
<dbReference type="Proteomes" id="UP000472260">
    <property type="component" value="Unassembled WGS sequence"/>
</dbReference>
<evidence type="ECO:0000256" key="2">
    <source>
        <dbReference type="ARBA" id="ARBA00022679"/>
    </source>
</evidence>
<feature type="transmembrane region" description="Helical" evidence="7">
    <location>
        <begin position="195"/>
        <end position="221"/>
    </location>
</feature>
<proteinExistence type="inferred from homology"/>
<dbReference type="GO" id="GO:0019706">
    <property type="term" value="F:protein-cysteine S-palmitoyltransferase activity"/>
    <property type="evidence" value="ECO:0007669"/>
    <property type="project" value="UniProtKB-EC"/>
</dbReference>
<dbReference type="AlphaFoldDB" id="A0A671MTJ1"/>
<evidence type="ECO:0000256" key="5">
    <source>
        <dbReference type="ARBA" id="ARBA00023136"/>
    </source>
</evidence>
<name>A0A671MTJ1_9TELE</name>
<feature type="transmembrane region" description="Helical" evidence="7">
    <location>
        <begin position="156"/>
        <end position="175"/>
    </location>
</feature>
<keyword evidence="3 7" id="KW-0812">Transmembrane</keyword>
<evidence type="ECO:0000256" key="3">
    <source>
        <dbReference type="ARBA" id="ARBA00022692"/>
    </source>
</evidence>
<evidence type="ECO:0000259" key="8">
    <source>
        <dbReference type="Pfam" id="PF01529"/>
    </source>
</evidence>
<gene>
    <name evidence="9" type="primary">zdhhc15a</name>
</gene>
<feature type="transmembrane region" description="Helical" evidence="7">
    <location>
        <begin position="15"/>
        <end position="42"/>
    </location>
</feature>
<comment type="domain">
    <text evidence="7">The DHHC domain is required for palmitoyltransferase activity.</text>
</comment>
<evidence type="ECO:0000313" key="10">
    <source>
        <dbReference type="Proteomes" id="UP000472260"/>
    </source>
</evidence>
<reference evidence="9" key="1">
    <citation type="submission" date="2025-08" db="UniProtKB">
        <authorList>
            <consortium name="Ensembl"/>
        </authorList>
    </citation>
    <scope>IDENTIFICATION</scope>
</reference>
<comment type="similarity">
    <text evidence="7">Belongs to the DHHC palmitoyltransferase family.</text>
</comment>
<dbReference type="Pfam" id="PF01529">
    <property type="entry name" value="DHHC"/>
    <property type="match status" value="1"/>
</dbReference>
<evidence type="ECO:0000256" key="4">
    <source>
        <dbReference type="ARBA" id="ARBA00022989"/>
    </source>
</evidence>